<sequence length="69" mass="7705">MDQSDSSPKLGCYVQERDVANTKKTTVLLGPPLRLRLHGCGSKENITRKVGQAAMFERGWKNFCSKSSF</sequence>
<keyword evidence="2" id="KW-1185">Reference proteome</keyword>
<proteinExistence type="predicted"/>
<name>A0AAE1CS25_9GAST</name>
<comment type="caution">
    <text evidence="1">The sequence shown here is derived from an EMBL/GenBank/DDBJ whole genome shotgun (WGS) entry which is preliminary data.</text>
</comment>
<accession>A0AAE1CS25</accession>
<dbReference type="EMBL" id="JAWDGP010006989">
    <property type="protein sequence ID" value="KAK3731663.1"/>
    <property type="molecule type" value="Genomic_DNA"/>
</dbReference>
<gene>
    <name evidence="1" type="ORF">RRG08_035333</name>
</gene>
<reference evidence="1" key="1">
    <citation type="journal article" date="2023" name="G3 (Bethesda)">
        <title>A reference genome for the long-term kleptoplast-retaining sea slug Elysia crispata morphotype clarki.</title>
        <authorList>
            <person name="Eastman K.E."/>
            <person name="Pendleton A.L."/>
            <person name="Shaikh M.A."/>
            <person name="Suttiyut T."/>
            <person name="Ogas R."/>
            <person name="Tomko P."/>
            <person name="Gavelis G."/>
            <person name="Widhalm J.R."/>
            <person name="Wisecaver J.H."/>
        </authorList>
    </citation>
    <scope>NUCLEOTIDE SEQUENCE</scope>
    <source>
        <strain evidence="1">ECLA1</strain>
    </source>
</reference>
<organism evidence="1 2">
    <name type="scientific">Elysia crispata</name>
    <name type="common">lettuce slug</name>
    <dbReference type="NCBI Taxonomy" id="231223"/>
    <lineage>
        <taxon>Eukaryota</taxon>
        <taxon>Metazoa</taxon>
        <taxon>Spiralia</taxon>
        <taxon>Lophotrochozoa</taxon>
        <taxon>Mollusca</taxon>
        <taxon>Gastropoda</taxon>
        <taxon>Heterobranchia</taxon>
        <taxon>Euthyneura</taxon>
        <taxon>Panpulmonata</taxon>
        <taxon>Sacoglossa</taxon>
        <taxon>Placobranchoidea</taxon>
        <taxon>Plakobranchidae</taxon>
        <taxon>Elysia</taxon>
    </lineage>
</organism>
<protein>
    <submittedName>
        <fullName evidence="1">Uncharacterized protein</fullName>
    </submittedName>
</protein>
<evidence type="ECO:0000313" key="2">
    <source>
        <dbReference type="Proteomes" id="UP001283361"/>
    </source>
</evidence>
<evidence type="ECO:0000313" key="1">
    <source>
        <dbReference type="EMBL" id="KAK3731663.1"/>
    </source>
</evidence>
<dbReference type="AlphaFoldDB" id="A0AAE1CS25"/>
<dbReference type="Proteomes" id="UP001283361">
    <property type="component" value="Unassembled WGS sequence"/>
</dbReference>